<keyword evidence="2" id="KW-1185">Reference proteome</keyword>
<sequence>MKKGLLVGVIALQLLIALTQDGWPRSVAELSAFLLVLLVAWEVQRSPVIRSSGSAAKPETKSI</sequence>
<protein>
    <recommendedName>
        <fullName evidence="3">O-succinylbenzoic acid--CoA ligase</fullName>
    </recommendedName>
</protein>
<evidence type="ECO:0000313" key="2">
    <source>
        <dbReference type="Proteomes" id="UP000694232"/>
    </source>
</evidence>
<evidence type="ECO:0008006" key="3">
    <source>
        <dbReference type="Google" id="ProtNLM"/>
    </source>
</evidence>
<accession>A0A975UCS3</accession>
<dbReference type="AlphaFoldDB" id="A0A975UCS3"/>
<organism evidence="1 2">
    <name type="scientific">Vibrio ostreae</name>
    <dbReference type="NCBI Taxonomy" id="2841925"/>
    <lineage>
        <taxon>Bacteria</taxon>
        <taxon>Pseudomonadati</taxon>
        <taxon>Pseudomonadota</taxon>
        <taxon>Gammaproteobacteria</taxon>
        <taxon>Vibrionales</taxon>
        <taxon>Vibrionaceae</taxon>
        <taxon>Vibrio</taxon>
    </lineage>
</organism>
<reference evidence="1" key="1">
    <citation type="submission" date="2021-06" db="EMBL/GenBank/DDBJ databases">
        <title>Vibrio nov. sp., novel gut bacterium isolated from Yellow Sea oyster.</title>
        <authorList>
            <person name="Muhammad N."/>
            <person name="Nguyen T.H."/>
            <person name="Lee Y.-J."/>
            <person name="Ko J."/>
            <person name="Kim S.-G."/>
        </authorList>
    </citation>
    <scope>NUCLEOTIDE SEQUENCE</scope>
    <source>
        <strain evidence="1">OG9-811</strain>
    </source>
</reference>
<gene>
    <name evidence="1" type="ORF">KNV97_08240</name>
</gene>
<evidence type="ECO:0000313" key="1">
    <source>
        <dbReference type="EMBL" id="QXO19280.1"/>
    </source>
</evidence>
<dbReference type="EMBL" id="CP076643">
    <property type="protein sequence ID" value="QXO19280.1"/>
    <property type="molecule type" value="Genomic_DNA"/>
</dbReference>
<name>A0A975UCS3_9VIBR</name>
<proteinExistence type="predicted"/>
<dbReference type="Proteomes" id="UP000694232">
    <property type="component" value="Chromosome 1"/>
</dbReference>
<dbReference type="KEGG" id="vos:KNV97_08240"/>